<evidence type="ECO:0000256" key="2">
    <source>
        <dbReference type="ARBA" id="ARBA00022737"/>
    </source>
</evidence>
<feature type="region of interest" description="Disordered" evidence="3">
    <location>
        <begin position="257"/>
        <end position="276"/>
    </location>
</feature>
<dbReference type="PANTHER" id="PTHR46652">
    <property type="entry name" value="LEUCINE-RICH REPEAT AND IQ DOMAIN-CONTAINING PROTEIN 1-RELATED"/>
    <property type="match status" value="1"/>
</dbReference>
<sequence length="669" mass="77024">MEAGPFQIDLSHKGYAQIPEEIDERVATLTLASNRIHSLHDIGRFSRLKQVDLSSNKIVSLLGIDALEGLVWLRLSHNSIASLDGLEHLVRLEHLEIADNALTDIDALQLNTALTYIDASANSIDVWPRFLPLIHLEVLNLNENQLRAFRNLHTVLPTNLRHLKLAHNDIEHLACLDSLQRYLTVLESLELAGNRCLLGTPHATAALTTIFPKLAMLDGASILRAPSPSLPVETDVMNREAKIQLWKQTLLERSQQEQKERQRWQNEKHNSRDKTVRYHYDKSQLGYADQPSPEIDHALDEPPLAHVSTFLPPSNNAKRSSRTNELQQELHALQEHVQQMRKYMKVQPLNFGEDLGFATKVWVKREQWLREKSAICIQKHYRGARARRRLPKKDRQAQRAPHAWMSRPVHASSCTIPRRGIPPERRVFHIYAQSIQAIARGYFTRLRLCRWKMLNNAAIQIQRHWRGYILRQRHLWMHGKRTPSAVTLKMLRSLQDVSHRVRKLERRFSIQDEAMIELWNQVQSTQRAAEASAHRQFLRSIVSLQARWRGKIARRAWPLLPNPLKSGHVMDTAVQEGMKTTLSCSQCDINAREILALREELAALKQLIVVQRPPVADVCSPRERGQLEAPCHNRPPSQMDIVTVANPLHEDKHTQSNFLSVLPFFEQPF</sequence>
<dbReference type="Pfam" id="PF12799">
    <property type="entry name" value="LRR_4"/>
    <property type="match status" value="1"/>
</dbReference>
<dbReference type="InterPro" id="IPR025875">
    <property type="entry name" value="Leu-rich_rpt_4"/>
</dbReference>
<comment type="caution">
    <text evidence="4">The sequence shown here is derived from an EMBL/GenBank/DDBJ whole genome shotgun (WGS) entry which is preliminary data.</text>
</comment>
<dbReference type="SMART" id="SM00015">
    <property type="entry name" value="IQ"/>
    <property type="match status" value="3"/>
</dbReference>
<proteinExistence type="predicted"/>
<dbReference type="VEuPathDB" id="FungiDB:AeMF1_015986"/>
<dbReference type="VEuPathDB" id="FungiDB:AeMF1_015985"/>
<organism evidence="4 5">
    <name type="scientific">Aphanomyces euteiches</name>
    <dbReference type="NCBI Taxonomy" id="100861"/>
    <lineage>
        <taxon>Eukaryota</taxon>
        <taxon>Sar</taxon>
        <taxon>Stramenopiles</taxon>
        <taxon>Oomycota</taxon>
        <taxon>Saprolegniomycetes</taxon>
        <taxon>Saprolegniales</taxon>
        <taxon>Verrucalvaceae</taxon>
        <taxon>Aphanomyces</taxon>
    </lineage>
</organism>
<evidence type="ECO:0000256" key="1">
    <source>
        <dbReference type="ARBA" id="ARBA00022614"/>
    </source>
</evidence>
<keyword evidence="1" id="KW-0433">Leucine-rich repeat</keyword>
<dbReference type="SMART" id="SM00365">
    <property type="entry name" value="LRR_SD22"/>
    <property type="match status" value="5"/>
</dbReference>
<dbReference type="InterPro" id="IPR050836">
    <property type="entry name" value="SDS22/Internalin_LRR"/>
</dbReference>
<keyword evidence="2" id="KW-0677">Repeat</keyword>
<evidence type="ECO:0000313" key="5">
    <source>
        <dbReference type="Proteomes" id="UP000481153"/>
    </source>
</evidence>
<evidence type="ECO:0000313" key="4">
    <source>
        <dbReference type="EMBL" id="KAF0737015.1"/>
    </source>
</evidence>
<dbReference type="PANTHER" id="PTHR46652:SF8">
    <property type="entry name" value="LEUCINE RICH REPEAT CONTAINING 23"/>
    <property type="match status" value="1"/>
</dbReference>
<gene>
    <name evidence="4" type="ORF">Ae201684_006826</name>
</gene>
<name>A0A6G0XA70_9STRA</name>
<accession>A0A6G0XA70</accession>
<dbReference type="InterPro" id="IPR032675">
    <property type="entry name" value="LRR_dom_sf"/>
</dbReference>
<dbReference type="EMBL" id="VJMJ01000085">
    <property type="protein sequence ID" value="KAF0737015.1"/>
    <property type="molecule type" value="Genomic_DNA"/>
</dbReference>
<reference evidence="4 5" key="1">
    <citation type="submission" date="2019-07" db="EMBL/GenBank/DDBJ databases">
        <title>Genomics analysis of Aphanomyces spp. identifies a new class of oomycete effector associated with host adaptation.</title>
        <authorList>
            <person name="Gaulin E."/>
        </authorList>
    </citation>
    <scope>NUCLEOTIDE SEQUENCE [LARGE SCALE GENOMIC DNA]</scope>
    <source>
        <strain evidence="4 5">ATCC 201684</strain>
    </source>
</reference>
<dbReference type="CDD" id="cd23767">
    <property type="entry name" value="IQCD"/>
    <property type="match status" value="1"/>
</dbReference>
<dbReference type="InterPro" id="IPR001611">
    <property type="entry name" value="Leu-rich_rpt"/>
</dbReference>
<dbReference type="SUPFAM" id="SSF52058">
    <property type="entry name" value="L domain-like"/>
    <property type="match status" value="1"/>
</dbReference>
<dbReference type="Gene3D" id="1.20.5.190">
    <property type="match status" value="1"/>
</dbReference>
<dbReference type="Proteomes" id="UP000481153">
    <property type="component" value="Unassembled WGS sequence"/>
</dbReference>
<keyword evidence="5" id="KW-1185">Reference proteome</keyword>
<dbReference type="AlphaFoldDB" id="A0A6G0XA70"/>
<dbReference type="Pfam" id="PF00612">
    <property type="entry name" value="IQ"/>
    <property type="match status" value="3"/>
</dbReference>
<protein>
    <submittedName>
        <fullName evidence="4">Uncharacterized protein</fullName>
    </submittedName>
</protein>
<evidence type="ECO:0000256" key="3">
    <source>
        <dbReference type="SAM" id="MobiDB-lite"/>
    </source>
</evidence>
<dbReference type="Gene3D" id="3.80.10.10">
    <property type="entry name" value="Ribonuclease Inhibitor"/>
    <property type="match status" value="2"/>
</dbReference>
<dbReference type="PROSITE" id="PS51450">
    <property type="entry name" value="LRR"/>
    <property type="match status" value="3"/>
</dbReference>
<dbReference type="PROSITE" id="PS50096">
    <property type="entry name" value="IQ"/>
    <property type="match status" value="3"/>
</dbReference>
<dbReference type="InterPro" id="IPR000048">
    <property type="entry name" value="IQ_motif_EF-hand-BS"/>
</dbReference>